<evidence type="ECO:0000313" key="2">
    <source>
        <dbReference type="EMBL" id="BAM03933.1"/>
    </source>
</evidence>
<evidence type="ECO:0000256" key="1">
    <source>
        <dbReference type="SAM" id="MobiDB-lite"/>
    </source>
</evidence>
<dbReference type="Proteomes" id="UP000007881">
    <property type="component" value="Chromosome"/>
</dbReference>
<organism evidence="2 3">
    <name type="scientific">Phycisphaera mikurensis (strain NBRC 102666 / KCTC 22515 / FYK2301M01)</name>
    <dbReference type="NCBI Taxonomy" id="1142394"/>
    <lineage>
        <taxon>Bacteria</taxon>
        <taxon>Pseudomonadati</taxon>
        <taxon>Planctomycetota</taxon>
        <taxon>Phycisphaerae</taxon>
        <taxon>Phycisphaerales</taxon>
        <taxon>Phycisphaeraceae</taxon>
        <taxon>Phycisphaera</taxon>
    </lineage>
</organism>
<dbReference type="HOGENOM" id="CLU_1523787_0_0_0"/>
<dbReference type="AlphaFoldDB" id="I0IF95"/>
<sequence>MRREALAITDAAYELALPMVLEVVREQRLDPEPFGWTVKDLETDPARVEEVADVCRRAVGRLKVAGSGPGLPATAAEREAAAGPGMAPGPDFETFRWGAKTFDFPRPMQRRCIRALWEAYEDGRRPLSVETLRDRVGARESAKPSDWFRNHDAWRTLVVTPTQGRYTLQPPETPKL</sequence>
<dbReference type="STRING" id="1142394.PSMK_17740"/>
<reference evidence="2 3" key="1">
    <citation type="submission" date="2012-02" db="EMBL/GenBank/DDBJ databases">
        <title>Complete genome sequence of Phycisphaera mikurensis NBRC 102666.</title>
        <authorList>
            <person name="Ankai A."/>
            <person name="Hosoyama A."/>
            <person name="Terui Y."/>
            <person name="Sekine M."/>
            <person name="Fukai R."/>
            <person name="Kato Y."/>
            <person name="Nakamura S."/>
            <person name="Yamada-Narita S."/>
            <person name="Kawakoshi A."/>
            <person name="Fukunaga Y."/>
            <person name="Yamazaki S."/>
            <person name="Fujita N."/>
        </authorList>
    </citation>
    <scope>NUCLEOTIDE SEQUENCE [LARGE SCALE GENOMIC DNA]</scope>
    <source>
        <strain evidence="3">NBRC 102666 / KCTC 22515 / FYK2301M01</strain>
    </source>
</reference>
<dbReference type="EMBL" id="AP012338">
    <property type="protein sequence ID" value="BAM03933.1"/>
    <property type="molecule type" value="Genomic_DNA"/>
</dbReference>
<proteinExistence type="predicted"/>
<feature type="region of interest" description="Disordered" evidence="1">
    <location>
        <begin position="66"/>
        <end position="89"/>
    </location>
</feature>
<feature type="compositionally biased region" description="Low complexity" evidence="1">
    <location>
        <begin position="70"/>
        <end position="89"/>
    </location>
</feature>
<dbReference type="KEGG" id="phm:PSMK_17740"/>
<dbReference type="RefSeq" id="WP_014437151.1">
    <property type="nucleotide sequence ID" value="NC_017080.1"/>
</dbReference>
<evidence type="ECO:0000313" key="3">
    <source>
        <dbReference type="Proteomes" id="UP000007881"/>
    </source>
</evidence>
<name>I0IF95_PHYMF</name>
<protein>
    <submittedName>
        <fullName evidence="2">Uncharacterized protein</fullName>
    </submittedName>
</protein>
<keyword evidence="3" id="KW-1185">Reference proteome</keyword>
<gene>
    <name evidence="2" type="ordered locus">PSMK_17740</name>
</gene>
<accession>I0IF95</accession>